<protein>
    <submittedName>
        <fullName evidence="1">Uncharacterized protein</fullName>
    </submittedName>
</protein>
<organism evidence="1 2">
    <name type="scientific">Elysia marginata</name>
    <dbReference type="NCBI Taxonomy" id="1093978"/>
    <lineage>
        <taxon>Eukaryota</taxon>
        <taxon>Metazoa</taxon>
        <taxon>Spiralia</taxon>
        <taxon>Lophotrochozoa</taxon>
        <taxon>Mollusca</taxon>
        <taxon>Gastropoda</taxon>
        <taxon>Heterobranchia</taxon>
        <taxon>Euthyneura</taxon>
        <taxon>Panpulmonata</taxon>
        <taxon>Sacoglossa</taxon>
        <taxon>Placobranchoidea</taxon>
        <taxon>Plakobranchidae</taxon>
        <taxon>Elysia</taxon>
    </lineage>
</organism>
<accession>A0AAV4JW38</accession>
<evidence type="ECO:0000313" key="1">
    <source>
        <dbReference type="EMBL" id="GFS25137.1"/>
    </source>
</evidence>
<keyword evidence="2" id="KW-1185">Reference proteome</keyword>
<name>A0AAV4JW38_9GAST</name>
<dbReference type="Proteomes" id="UP000762676">
    <property type="component" value="Unassembled WGS sequence"/>
</dbReference>
<comment type="caution">
    <text evidence="1">The sequence shown here is derived from an EMBL/GenBank/DDBJ whole genome shotgun (WGS) entry which is preliminary data.</text>
</comment>
<dbReference type="AlphaFoldDB" id="A0AAV4JW38"/>
<reference evidence="1 2" key="1">
    <citation type="journal article" date="2021" name="Elife">
        <title>Chloroplast acquisition without the gene transfer in kleptoplastic sea slugs, Plakobranchus ocellatus.</title>
        <authorList>
            <person name="Maeda T."/>
            <person name="Takahashi S."/>
            <person name="Yoshida T."/>
            <person name="Shimamura S."/>
            <person name="Takaki Y."/>
            <person name="Nagai Y."/>
            <person name="Toyoda A."/>
            <person name="Suzuki Y."/>
            <person name="Arimoto A."/>
            <person name="Ishii H."/>
            <person name="Satoh N."/>
            <person name="Nishiyama T."/>
            <person name="Hasebe M."/>
            <person name="Maruyama T."/>
            <person name="Minagawa J."/>
            <person name="Obokata J."/>
            <person name="Shigenobu S."/>
        </authorList>
    </citation>
    <scope>NUCLEOTIDE SEQUENCE [LARGE SCALE GENOMIC DNA]</scope>
</reference>
<evidence type="ECO:0000313" key="2">
    <source>
        <dbReference type="Proteomes" id="UP000762676"/>
    </source>
</evidence>
<proteinExistence type="predicted"/>
<sequence>MLKKTGNPDHLVSGPGLNGVWTGLAPPLPFAYFTSSADGDNRRTKALFRSERILRVPRFNNPVDVKPGILLKPLSHTMTLRYDEIDFSDNGNDNDPNSRNARRLSHAWRADYLPMWWRAPSSQRRKMALIRGSRSCSSSGLIDCRRPSSLVSRHSMWRRCAKGIETSCSPPRRKYFLKALTVTKRDPSLHQKTMIGACLFCPPSTFIVSTSIAEQCAL</sequence>
<gene>
    <name evidence="1" type="ORF">ElyMa_005176000</name>
</gene>
<dbReference type="EMBL" id="BMAT01010356">
    <property type="protein sequence ID" value="GFS25137.1"/>
    <property type="molecule type" value="Genomic_DNA"/>
</dbReference>